<dbReference type="EMBL" id="CAUWAG010000007">
    <property type="protein sequence ID" value="CAJ2505029.1"/>
    <property type="molecule type" value="Genomic_DNA"/>
</dbReference>
<sequence length="303" mass="34965">MEMLGNRRRRASLESGDESNRASKRQNCGRHFATLADRVSGLEQNIRDDSVSIINDMQEIRNIQDHYHEEMRVLKSRNATLQTWFFDLEDKVEALEKARERTASPPPVKVQNHNHIHFDFPLAAQPRVGDPTPSTVQSMRISQSAPVVQYVSDRDYWAFLQSIDFRNHADVDKFFAFQKLEQTRDFWLFEGNDNCPDYYVRSGGASSSRIEPAPDDGINIEYAAAHPNTYQASLQAFVADDMPYPIMKMDYRTLNYQTYVAEDQEGFFVELGEVYEKEGCLQPRVSSTYFHLFVRVDDASHAL</sequence>
<reference evidence="2" key="1">
    <citation type="submission" date="2023-10" db="EMBL/GenBank/DDBJ databases">
        <authorList>
            <person name="Hackl T."/>
        </authorList>
    </citation>
    <scope>NUCLEOTIDE SEQUENCE</scope>
</reference>
<dbReference type="AlphaFoldDB" id="A0AAI8VHF9"/>
<proteinExistence type="predicted"/>
<accession>A0AAI8VHF9</accession>
<dbReference type="Proteomes" id="UP001295740">
    <property type="component" value="Unassembled WGS sequence"/>
</dbReference>
<comment type="caution">
    <text evidence="2">The sequence shown here is derived from an EMBL/GenBank/DDBJ whole genome shotgun (WGS) entry which is preliminary data.</text>
</comment>
<evidence type="ECO:0000313" key="3">
    <source>
        <dbReference type="Proteomes" id="UP001295740"/>
    </source>
</evidence>
<name>A0AAI8VHF9_9PEZI</name>
<evidence type="ECO:0000313" key="2">
    <source>
        <dbReference type="EMBL" id="CAJ2505029.1"/>
    </source>
</evidence>
<evidence type="ECO:0000256" key="1">
    <source>
        <dbReference type="SAM" id="MobiDB-lite"/>
    </source>
</evidence>
<feature type="compositionally biased region" description="Basic residues" evidence="1">
    <location>
        <begin position="1"/>
        <end position="10"/>
    </location>
</feature>
<organism evidence="2 3">
    <name type="scientific">Anthostomella pinea</name>
    <dbReference type="NCBI Taxonomy" id="933095"/>
    <lineage>
        <taxon>Eukaryota</taxon>
        <taxon>Fungi</taxon>
        <taxon>Dikarya</taxon>
        <taxon>Ascomycota</taxon>
        <taxon>Pezizomycotina</taxon>
        <taxon>Sordariomycetes</taxon>
        <taxon>Xylariomycetidae</taxon>
        <taxon>Xylariales</taxon>
        <taxon>Xylariaceae</taxon>
        <taxon>Anthostomella</taxon>
    </lineage>
</organism>
<keyword evidence="3" id="KW-1185">Reference proteome</keyword>
<gene>
    <name evidence="2" type="ORF">KHLLAP_LOCUS5497</name>
</gene>
<feature type="region of interest" description="Disordered" evidence="1">
    <location>
        <begin position="1"/>
        <end position="29"/>
    </location>
</feature>
<protein>
    <submittedName>
        <fullName evidence="2">Uu.00g124230.m01.CDS01</fullName>
    </submittedName>
</protein>